<sequence length="67" mass="7238">MLDLERAAEAERAKLAGLDGEEHAAQQRTWREAAAVFQQAVTAHAAAAGVDRHTLEQAVKHAVRHNG</sequence>
<dbReference type="Proteomes" id="UP000470520">
    <property type="component" value="Unassembled WGS sequence"/>
</dbReference>
<protein>
    <submittedName>
        <fullName evidence="2">Uncharacterized protein</fullName>
    </submittedName>
</protein>
<proteinExistence type="predicted"/>
<comment type="caution">
    <text evidence="2">The sequence shown here is derived from an EMBL/GenBank/DDBJ whole genome shotgun (WGS) entry which is preliminary data.</text>
</comment>
<feature type="region of interest" description="Disordered" evidence="1">
    <location>
        <begin position="1"/>
        <end position="23"/>
    </location>
</feature>
<evidence type="ECO:0000313" key="3">
    <source>
        <dbReference type="Proteomes" id="UP000470520"/>
    </source>
</evidence>
<evidence type="ECO:0000313" key="2">
    <source>
        <dbReference type="EMBL" id="NEB92420.1"/>
    </source>
</evidence>
<accession>A0A7K3QRL8</accession>
<dbReference type="EMBL" id="JAAGMR010000145">
    <property type="protein sequence ID" value="NEB92420.1"/>
    <property type="molecule type" value="Genomic_DNA"/>
</dbReference>
<gene>
    <name evidence="2" type="ORF">G3I21_11945</name>
</gene>
<reference evidence="2 3" key="1">
    <citation type="submission" date="2020-01" db="EMBL/GenBank/DDBJ databases">
        <title>Insect and environment-associated Actinomycetes.</title>
        <authorList>
            <person name="Currrie C."/>
            <person name="Chevrette M."/>
            <person name="Carlson C."/>
            <person name="Stubbendieck R."/>
            <person name="Wendt-Pienkowski E."/>
        </authorList>
    </citation>
    <scope>NUCLEOTIDE SEQUENCE [LARGE SCALE GENOMIC DNA]</scope>
    <source>
        <strain evidence="2 3">SID7754</strain>
    </source>
</reference>
<dbReference type="AlphaFoldDB" id="A0A7K3QRL8"/>
<organism evidence="2 3">
    <name type="scientific">Streptomyces bauhiniae</name>
    <dbReference type="NCBI Taxonomy" id="2340725"/>
    <lineage>
        <taxon>Bacteria</taxon>
        <taxon>Bacillati</taxon>
        <taxon>Actinomycetota</taxon>
        <taxon>Actinomycetes</taxon>
        <taxon>Kitasatosporales</taxon>
        <taxon>Streptomycetaceae</taxon>
        <taxon>Streptomyces</taxon>
    </lineage>
</organism>
<evidence type="ECO:0000256" key="1">
    <source>
        <dbReference type="SAM" id="MobiDB-lite"/>
    </source>
</evidence>
<name>A0A7K3QRL8_9ACTN</name>